<proteinExistence type="predicted"/>
<protein>
    <recommendedName>
        <fullName evidence="1">3-keto-alpha-glucoside-1,2-lyase/3-keto-2-hydroxy-glucal hydratase domain-containing protein</fullName>
    </recommendedName>
</protein>
<evidence type="ECO:0000313" key="2">
    <source>
        <dbReference type="EMBL" id="SVB64452.1"/>
    </source>
</evidence>
<feature type="domain" description="3-keto-alpha-glucoside-1,2-lyase/3-keto-2-hydroxy-glucal hydratase" evidence="1">
    <location>
        <begin position="24"/>
        <end position="226"/>
    </location>
</feature>
<dbReference type="EMBL" id="UINC01050917">
    <property type="protein sequence ID" value="SVB64452.1"/>
    <property type="molecule type" value="Genomic_DNA"/>
</dbReference>
<organism evidence="2">
    <name type="scientific">marine metagenome</name>
    <dbReference type="NCBI Taxonomy" id="408172"/>
    <lineage>
        <taxon>unclassified sequences</taxon>
        <taxon>metagenomes</taxon>
        <taxon>ecological metagenomes</taxon>
    </lineage>
</organism>
<dbReference type="Pfam" id="PF06439">
    <property type="entry name" value="3keto-disac_hyd"/>
    <property type="match status" value="1"/>
</dbReference>
<accession>A0A382FPA3</accession>
<dbReference type="InterPro" id="IPR010496">
    <property type="entry name" value="AL/BT2_dom"/>
</dbReference>
<reference evidence="2" key="1">
    <citation type="submission" date="2018-05" db="EMBL/GenBank/DDBJ databases">
        <authorList>
            <person name="Lanie J.A."/>
            <person name="Ng W.-L."/>
            <person name="Kazmierczak K.M."/>
            <person name="Andrzejewski T.M."/>
            <person name="Davidsen T.M."/>
            <person name="Wayne K.J."/>
            <person name="Tettelin H."/>
            <person name="Glass J.I."/>
            <person name="Rusch D."/>
            <person name="Podicherti R."/>
            <person name="Tsui H.-C.T."/>
            <person name="Winkler M.E."/>
        </authorList>
    </citation>
    <scope>NUCLEOTIDE SEQUENCE</scope>
</reference>
<dbReference type="Gene3D" id="2.60.120.560">
    <property type="entry name" value="Exo-inulinase, domain 1"/>
    <property type="match status" value="1"/>
</dbReference>
<name>A0A382FPA3_9ZZZZ</name>
<gene>
    <name evidence="2" type="ORF">METZ01_LOCUS217306</name>
</gene>
<dbReference type="GO" id="GO:0016787">
    <property type="term" value="F:hydrolase activity"/>
    <property type="evidence" value="ECO:0007669"/>
    <property type="project" value="InterPro"/>
</dbReference>
<evidence type="ECO:0000259" key="1">
    <source>
        <dbReference type="Pfam" id="PF06439"/>
    </source>
</evidence>
<sequence length="230" mass="25210">KTFRISLCSLFTSLLFAAASQAASPFNGKDLDDWKTKPQGKNTDRWSVGVAEVHPERPNELIVKEGAGEMINTPSKANGKSLDIYSTFTHGDARIELEIMVPKGSNSGIYLHGEYEIQVLDSYGRTKLGMGDMGAIYGAKPPAMNACKKPGEWQKYEILFHAPKYKDGKKVKNAFIDKVILNGKVIQEKVELPKPTPGGLTGKEMAKGPIMFQGNHGPVAYRNIKISALK</sequence>
<dbReference type="AlphaFoldDB" id="A0A382FPA3"/>
<feature type="non-terminal residue" evidence="2">
    <location>
        <position position="1"/>
    </location>
</feature>